<comment type="caution">
    <text evidence="1">The sequence shown here is derived from an EMBL/GenBank/DDBJ whole genome shotgun (WGS) entry which is preliminary data.</text>
</comment>
<dbReference type="SUPFAM" id="SSF117281">
    <property type="entry name" value="Kelch motif"/>
    <property type="match status" value="1"/>
</dbReference>
<sequence>MKVRVHKIQVAPVLKWIPLVKWIGAGRSKMLVTRRERWRRGRLEKGGGGDGSNVWRESLGRKLIAFNRLDNCWEYFHFEAMPLIASPTCASDLVFGGALVCILESTEEGPTAVVTNLLTRKRRRVLCPSEIGEGHFLSPLIVPVGAENYKLIFYGIKGEDTISSLFEVYLYDSSSRGWTYRSSPAFEISRISPCVYLDGVLYGMWPCSQSSRFTYLFQVDLENGVLRETHGMEFEEDRFVKSGVVVCGSKLMVVIIESDPHTFVCDGARVFEMNTKHGFIEGDRSPPCELVGSVKSKQGGGTMLTSDDNCIYFCDYDTFIIYYVQSGVWVSQHYPPFTEPLPVEYNELCIRGQQPVTFHPGLNPSARP</sequence>
<evidence type="ECO:0000313" key="1">
    <source>
        <dbReference type="EMBL" id="KAL3681299.1"/>
    </source>
</evidence>
<dbReference type="Proteomes" id="UP001633002">
    <property type="component" value="Unassembled WGS sequence"/>
</dbReference>
<organism evidence="1 2">
    <name type="scientific">Riccia sorocarpa</name>
    <dbReference type="NCBI Taxonomy" id="122646"/>
    <lineage>
        <taxon>Eukaryota</taxon>
        <taxon>Viridiplantae</taxon>
        <taxon>Streptophyta</taxon>
        <taxon>Embryophyta</taxon>
        <taxon>Marchantiophyta</taxon>
        <taxon>Marchantiopsida</taxon>
        <taxon>Marchantiidae</taxon>
        <taxon>Marchantiales</taxon>
        <taxon>Ricciaceae</taxon>
        <taxon>Riccia</taxon>
    </lineage>
</organism>
<dbReference type="EMBL" id="JBJQOH010000007">
    <property type="protein sequence ID" value="KAL3681299.1"/>
    <property type="molecule type" value="Genomic_DNA"/>
</dbReference>
<keyword evidence="2" id="KW-1185">Reference proteome</keyword>
<reference evidence="1 2" key="1">
    <citation type="submission" date="2024-09" db="EMBL/GenBank/DDBJ databases">
        <title>Chromosome-scale assembly of Riccia sorocarpa.</title>
        <authorList>
            <person name="Paukszto L."/>
        </authorList>
    </citation>
    <scope>NUCLEOTIDE SEQUENCE [LARGE SCALE GENOMIC DNA]</scope>
    <source>
        <strain evidence="1">LP-2024</strain>
        <tissue evidence="1">Aerial parts of the thallus</tissue>
    </source>
</reference>
<accession>A0ABD3GSC8</accession>
<dbReference type="AlphaFoldDB" id="A0ABD3GSC8"/>
<evidence type="ECO:0000313" key="2">
    <source>
        <dbReference type="Proteomes" id="UP001633002"/>
    </source>
</evidence>
<evidence type="ECO:0008006" key="3">
    <source>
        <dbReference type="Google" id="ProtNLM"/>
    </source>
</evidence>
<name>A0ABD3GSC8_9MARC</name>
<protein>
    <recommendedName>
        <fullName evidence="3">F-box protein</fullName>
    </recommendedName>
</protein>
<dbReference type="PANTHER" id="PTHR31672:SF2">
    <property type="entry name" value="F-BOX DOMAIN-CONTAINING PROTEIN"/>
    <property type="match status" value="1"/>
</dbReference>
<dbReference type="InterPro" id="IPR015915">
    <property type="entry name" value="Kelch-typ_b-propeller"/>
</dbReference>
<gene>
    <name evidence="1" type="ORF">R1sor_024255</name>
</gene>
<dbReference type="PANTHER" id="PTHR31672">
    <property type="entry name" value="BNACNNG10540D PROTEIN"/>
    <property type="match status" value="1"/>
</dbReference>
<proteinExistence type="predicted"/>
<dbReference type="InterPro" id="IPR050796">
    <property type="entry name" value="SCF_F-box_component"/>
</dbReference>